<dbReference type="SUPFAM" id="SSF52172">
    <property type="entry name" value="CheY-like"/>
    <property type="match status" value="1"/>
</dbReference>
<dbReference type="Proteomes" id="UP000715965">
    <property type="component" value="Unassembled WGS sequence"/>
</dbReference>
<evidence type="ECO:0000313" key="4">
    <source>
        <dbReference type="EMBL" id="MBE7942066.1"/>
    </source>
</evidence>
<dbReference type="EMBL" id="JADDOJ010000076">
    <property type="protein sequence ID" value="MBE7942066.1"/>
    <property type="molecule type" value="Genomic_DNA"/>
</dbReference>
<dbReference type="RefSeq" id="WP_193781622.1">
    <property type="nucleotide sequence ID" value="NZ_JADDOJ010000076.1"/>
</dbReference>
<dbReference type="SMART" id="SM00448">
    <property type="entry name" value="REC"/>
    <property type="match status" value="1"/>
</dbReference>
<sequence length="126" mass="13726">MTLARGSIFVLDGDTLARQHAESCLLHLGWCVKAFGDGADLVQALPLHRPEAALVDVSSPQLSGHWVAARIRRALASRRMRVVAYTALHAVDRDALIAQGFDGVLPKPAQPRDFARMFVFGARSSH</sequence>
<dbReference type="PROSITE" id="PS50110">
    <property type="entry name" value="RESPONSE_REGULATORY"/>
    <property type="match status" value="1"/>
</dbReference>
<comment type="caution">
    <text evidence="4">The sequence shown here is derived from an EMBL/GenBank/DDBJ whole genome shotgun (WGS) entry which is preliminary data.</text>
</comment>
<dbReference type="InterPro" id="IPR001789">
    <property type="entry name" value="Sig_transdc_resp-reg_receiver"/>
</dbReference>
<keyword evidence="1 2" id="KW-0597">Phosphoprotein</keyword>
<dbReference type="PANTHER" id="PTHR44591">
    <property type="entry name" value="STRESS RESPONSE REGULATOR PROTEIN 1"/>
    <property type="match status" value="1"/>
</dbReference>
<dbReference type="PANTHER" id="PTHR44591:SF20">
    <property type="entry name" value="PROTEIN PILH"/>
    <property type="match status" value="1"/>
</dbReference>
<dbReference type="InterPro" id="IPR011006">
    <property type="entry name" value="CheY-like_superfamily"/>
</dbReference>
<feature type="modified residue" description="4-aspartylphosphate" evidence="2">
    <location>
        <position position="56"/>
    </location>
</feature>
<name>A0ABR9SI87_9BURK</name>
<feature type="domain" description="Response regulatory" evidence="3">
    <location>
        <begin position="7"/>
        <end position="122"/>
    </location>
</feature>
<dbReference type="InterPro" id="IPR050595">
    <property type="entry name" value="Bact_response_regulator"/>
</dbReference>
<evidence type="ECO:0000259" key="3">
    <source>
        <dbReference type="PROSITE" id="PS50110"/>
    </source>
</evidence>
<dbReference type="Pfam" id="PF00072">
    <property type="entry name" value="Response_reg"/>
    <property type="match status" value="1"/>
</dbReference>
<dbReference type="Gene3D" id="3.40.50.2300">
    <property type="match status" value="1"/>
</dbReference>
<reference evidence="4 5" key="1">
    <citation type="submission" date="2020-10" db="EMBL/GenBank/DDBJ databases">
        <title>Draft genome of Ramlibacter aquaticus LMG 30558.</title>
        <authorList>
            <person name="Props R."/>
        </authorList>
    </citation>
    <scope>NUCLEOTIDE SEQUENCE [LARGE SCALE GENOMIC DNA]</scope>
    <source>
        <strain evidence="4 5">LMG 30558</strain>
    </source>
</reference>
<evidence type="ECO:0000256" key="2">
    <source>
        <dbReference type="PROSITE-ProRule" id="PRU00169"/>
    </source>
</evidence>
<accession>A0ABR9SI87</accession>
<protein>
    <submittedName>
        <fullName evidence="4">Response regulator</fullName>
    </submittedName>
</protein>
<evidence type="ECO:0000313" key="5">
    <source>
        <dbReference type="Proteomes" id="UP000715965"/>
    </source>
</evidence>
<gene>
    <name evidence="4" type="ORF">IM725_15930</name>
</gene>
<keyword evidence="5" id="KW-1185">Reference proteome</keyword>
<evidence type="ECO:0000256" key="1">
    <source>
        <dbReference type="ARBA" id="ARBA00022553"/>
    </source>
</evidence>
<proteinExistence type="predicted"/>
<organism evidence="4 5">
    <name type="scientific">Ramlibacter aquaticus</name>
    <dbReference type="NCBI Taxonomy" id="2780094"/>
    <lineage>
        <taxon>Bacteria</taxon>
        <taxon>Pseudomonadati</taxon>
        <taxon>Pseudomonadota</taxon>
        <taxon>Betaproteobacteria</taxon>
        <taxon>Burkholderiales</taxon>
        <taxon>Comamonadaceae</taxon>
        <taxon>Ramlibacter</taxon>
    </lineage>
</organism>